<dbReference type="InterPro" id="IPR023051">
    <property type="entry name" value="Kup"/>
</dbReference>
<keyword evidence="10 12" id="KW-0406">Ion transport</keyword>
<dbReference type="HAMAP" id="MF_01522">
    <property type="entry name" value="Kup"/>
    <property type="match status" value="1"/>
</dbReference>
<evidence type="ECO:0000256" key="10">
    <source>
        <dbReference type="ARBA" id="ARBA00023065"/>
    </source>
</evidence>
<keyword evidence="16" id="KW-1185">Reference proteome</keyword>
<protein>
    <recommendedName>
        <fullName evidence="12">Probable potassium transport system protein Kup</fullName>
    </recommendedName>
</protein>
<name>A0A5C6F5U5_9BACT</name>
<gene>
    <name evidence="12" type="primary">kup</name>
    <name evidence="15" type="ORF">Poly59_26660</name>
</gene>
<feature type="domain" description="K+ potassium transporter C-terminal" evidence="14">
    <location>
        <begin position="564"/>
        <end position="711"/>
    </location>
</feature>
<dbReference type="PANTHER" id="PTHR30540">
    <property type="entry name" value="OSMOTIC STRESS POTASSIUM TRANSPORTER"/>
    <property type="match status" value="1"/>
</dbReference>
<feature type="transmembrane region" description="Helical" evidence="12">
    <location>
        <begin position="373"/>
        <end position="404"/>
    </location>
</feature>
<keyword evidence="5 12" id="KW-0633">Potassium transport</keyword>
<evidence type="ECO:0000259" key="14">
    <source>
        <dbReference type="Pfam" id="PF22776"/>
    </source>
</evidence>
<keyword evidence="3 12" id="KW-0813">Transport</keyword>
<comment type="caution">
    <text evidence="15">The sequence shown here is derived from an EMBL/GenBank/DDBJ whole genome shotgun (WGS) entry which is preliminary data.</text>
</comment>
<evidence type="ECO:0000256" key="12">
    <source>
        <dbReference type="HAMAP-Rule" id="MF_01522"/>
    </source>
</evidence>
<feature type="transmembrane region" description="Helical" evidence="12">
    <location>
        <begin position="484"/>
        <end position="504"/>
    </location>
</feature>
<dbReference type="GO" id="GO:0015079">
    <property type="term" value="F:potassium ion transmembrane transporter activity"/>
    <property type="evidence" value="ECO:0007669"/>
    <property type="project" value="UniProtKB-UniRule"/>
</dbReference>
<proteinExistence type="inferred from homology"/>
<dbReference type="Pfam" id="PF02705">
    <property type="entry name" value="K_trans"/>
    <property type="match status" value="1"/>
</dbReference>
<evidence type="ECO:0000256" key="4">
    <source>
        <dbReference type="ARBA" id="ARBA00022475"/>
    </source>
</evidence>
<comment type="subcellular location">
    <subcellularLocation>
        <location evidence="12">Cell membrane</location>
        <topology evidence="12">Multi-pass membrane protein</topology>
    </subcellularLocation>
    <subcellularLocation>
        <location evidence="1">Membrane</location>
        <topology evidence="1">Multi-pass membrane protein</topology>
    </subcellularLocation>
</comment>
<feature type="transmembrane region" description="Helical" evidence="12">
    <location>
        <begin position="128"/>
        <end position="149"/>
    </location>
</feature>
<evidence type="ECO:0000313" key="16">
    <source>
        <dbReference type="Proteomes" id="UP000317977"/>
    </source>
</evidence>
<feature type="domain" description="K+ potassium transporter integral membrane" evidence="13">
    <location>
        <begin position="92"/>
        <end position="550"/>
    </location>
</feature>
<comment type="function">
    <text evidence="12">Transport of potassium into the cell. Likely operates as a K(+):H(+) symporter.</text>
</comment>
<feature type="transmembrane region" description="Helical" evidence="12">
    <location>
        <begin position="510"/>
        <end position="528"/>
    </location>
</feature>
<keyword evidence="8 12" id="KW-0630">Potassium</keyword>
<dbReference type="Pfam" id="PF22776">
    <property type="entry name" value="K_trans_C"/>
    <property type="match status" value="1"/>
</dbReference>
<keyword evidence="9 12" id="KW-1133">Transmembrane helix</keyword>
<dbReference type="InterPro" id="IPR053951">
    <property type="entry name" value="K_trans_N"/>
</dbReference>
<dbReference type="AlphaFoldDB" id="A0A5C6F5U5"/>
<sequence>MRHGSYQTTGRRHWFPSQAPQASLILAVGLAVPSRSWVVPRPLIACRSNLPGIRSDSILAIARCEEQVTRVMARYNVGMTDHQPTKTLLPATLAALGIVYGDIGTSPLYAIRACFIGDGRLAVNEVNVLGVLSLIFWSLALVVSLKYLVFVMRADNQGEGGILALMSLITNPTRKRATAQDEPCLRVKFVVLFGLFGASLLYGDGIITPAISVLSAIEGVHVATGALDHLVLPTSLLILFALFWFQKRGTAKIGRLFGPAMIVWFAVIAVLGIAAIVKQPSALAAVNPIHAIVFFRVEGFAAFTILGVVFLVVTGGEALYADMGHFGKRPIRLAWFMIVLPSLLLNYFGQGALLLSDAATVSNPFYLLAPSWALIPMVLLATIATVIASQAIISGAFSLTSQAVQLGYLPRVSIIHTSKDEQGQIYVPVVNWLMFAGVVALVLSFRTSENLAAAYGMAVTTTMVITSVLLYLVAVNRWQWSRWFAVPLIGLFLCIDVAFFAANLPKIPDGGWLPLLVGVGLCVVMMTWNRGRQTVLRLLRRRLISTKELIDEMATSSPRRLNATAIYLTSHDEGVPMAMLHNVRHNQAMHNPVGLLTIDVEDRPWVSLEERLQIERIDSGWYRIVAHYGFKQRPNLPGIVEQCRQQCVDFGDPSAITYFLSRVTLDIGNQPTMLHWRKLLFVALLRNADDPSKYFHAPPDQVVEIGTRLEI</sequence>
<dbReference type="EMBL" id="SJPX01000002">
    <property type="protein sequence ID" value="TWU56362.1"/>
    <property type="molecule type" value="Genomic_DNA"/>
</dbReference>
<dbReference type="Proteomes" id="UP000317977">
    <property type="component" value="Unassembled WGS sequence"/>
</dbReference>
<feature type="transmembrane region" description="Helical" evidence="12">
    <location>
        <begin position="222"/>
        <end position="244"/>
    </location>
</feature>
<feature type="transmembrane region" description="Helical" evidence="12">
    <location>
        <begin position="451"/>
        <end position="472"/>
    </location>
</feature>
<feature type="transmembrane region" description="Helical" evidence="12">
    <location>
        <begin position="289"/>
        <end position="313"/>
    </location>
</feature>
<organism evidence="15 16">
    <name type="scientific">Rubripirellula reticaptiva</name>
    <dbReference type="NCBI Taxonomy" id="2528013"/>
    <lineage>
        <taxon>Bacteria</taxon>
        <taxon>Pseudomonadati</taxon>
        <taxon>Planctomycetota</taxon>
        <taxon>Planctomycetia</taxon>
        <taxon>Pirellulales</taxon>
        <taxon>Pirellulaceae</taxon>
        <taxon>Rubripirellula</taxon>
    </lineage>
</organism>
<evidence type="ECO:0000256" key="2">
    <source>
        <dbReference type="ARBA" id="ARBA00007019"/>
    </source>
</evidence>
<keyword evidence="7 12" id="KW-0769">Symport</keyword>
<evidence type="ECO:0000256" key="6">
    <source>
        <dbReference type="ARBA" id="ARBA00022692"/>
    </source>
</evidence>
<keyword evidence="6 12" id="KW-0812">Transmembrane</keyword>
<keyword evidence="4 12" id="KW-1003">Cell membrane</keyword>
<feature type="transmembrane region" description="Helical" evidence="12">
    <location>
        <begin position="184"/>
        <end position="202"/>
    </location>
</feature>
<feature type="transmembrane region" description="Helical" evidence="12">
    <location>
        <begin position="256"/>
        <end position="277"/>
    </location>
</feature>
<keyword evidence="11 12" id="KW-0472">Membrane</keyword>
<evidence type="ECO:0000256" key="5">
    <source>
        <dbReference type="ARBA" id="ARBA00022538"/>
    </source>
</evidence>
<evidence type="ECO:0000256" key="8">
    <source>
        <dbReference type="ARBA" id="ARBA00022958"/>
    </source>
</evidence>
<dbReference type="GO" id="GO:0005886">
    <property type="term" value="C:plasma membrane"/>
    <property type="evidence" value="ECO:0007669"/>
    <property type="project" value="UniProtKB-SubCell"/>
</dbReference>
<evidence type="ECO:0000256" key="7">
    <source>
        <dbReference type="ARBA" id="ARBA00022847"/>
    </source>
</evidence>
<comment type="similarity">
    <text evidence="2 12">Belongs to the HAK/KUP transporter (TC 2.A.72) family.</text>
</comment>
<evidence type="ECO:0000256" key="3">
    <source>
        <dbReference type="ARBA" id="ARBA00022448"/>
    </source>
</evidence>
<dbReference type="InterPro" id="IPR053952">
    <property type="entry name" value="K_trans_C"/>
</dbReference>
<evidence type="ECO:0000256" key="1">
    <source>
        <dbReference type="ARBA" id="ARBA00004141"/>
    </source>
</evidence>
<dbReference type="PANTHER" id="PTHR30540:SF79">
    <property type="entry name" value="LOW AFFINITY POTASSIUM TRANSPORT SYSTEM PROTEIN KUP"/>
    <property type="match status" value="1"/>
</dbReference>
<evidence type="ECO:0000256" key="9">
    <source>
        <dbReference type="ARBA" id="ARBA00022989"/>
    </source>
</evidence>
<feature type="transmembrane region" description="Helical" evidence="12">
    <location>
        <begin position="425"/>
        <end position="445"/>
    </location>
</feature>
<dbReference type="InterPro" id="IPR003855">
    <property type="entry name" value="K+_transporter"/>
</dbReference>
<dbReference type="GO" id="GO:0015293">
    <property type="term" value="F:symporter activity"/>
    <property type="evidence" value="ECO:0007669"/>
    <property type="project" value="UniProtKB-UniRule"/>
</dbReference>
<evidence type="ECO:0000256" key="11">
    <source>
        <dbReference type="ARBA" id="ARBA00023136"/>
    </source>
</evidence>
<comment type="catalytic activity">
    <reaction evidence="12">
        <text>K(+)(in) + H(+)(in) = K(+)(out) + H(+)(out)</text>
        <dbReference type="Rhea" id="RHEA:28490"/>
        <dbReference type="ChEBI" id="CHEBI:15378"/>
        <dbReference type="ChEBI" id="CHEBI:29103"/>
    </reaction>
</comment>
<evidence type="ECO:0000259" key="13">
    <source>
        <dbReference type="Pfam" id="PF02705"/>
    </source>
</evidence>
<feature type="transmembrane region" description="Helical" evidence="12">
    <location>
        <begin position="333"/>
        <end position="353"/>
    </location>
</feature>
<accession>A0A5C6F5U5</accession>
<evidence type="ECO:0000313" key="15">
    <source>
        <dbReference type="EMBL" id="TWU56362.1"/>
    </source>
</evidence>
<reference evidence="15 16" key="1">
    <citation type="submission" date="2019-02" db="EMBL/GenBank/DDBJ databases">
        <title>Deep-cultivation of Planctomycetes and their phenomic and genomic characterization uncovers novel biology.</title>
        <authorList>
            <person name="Wiegand S."/>
            <person name="Jogler M."/>
            <person name="Boedeker C."/>
            <person name="Pinto D."/>
            <person name="Vollmers J."/>
            <person name="Rivas-Marin E."/>
            <person name="Kohn T."/>
            <person name="Peeters S.H."/>
            <person name="Heuer A."/>
            <person name="Rast P."/>
            <person name="Oberbeckmann S."/>
            <person name="Bunk B."/>
            <person name="Jeske O."/>
            <person name="Meyerdierks A."/>
            <person name="Storesund J.E."/>
            <person name="Kallscheuer N."/>
            <person name="Luecker S."/>
            <person name="Lage O.M."/>
            <person name="Pohl T."/>
            <person name="Merkel B.J."/>
            <person name="Hornburger P."/>
            <person name="Mueller R.-W."/>
            <person name="Bruemmer F."/>
            <person name="Labrenz M."/>
            <person name="Spormann A.M."/>
            <person name="Op Den Camp H."/>
            <person name="Overmann J."/>
            <person name="Amann R."/>
            <person name="Jetten M.S.M."/>
            <person name="Mascher T."/>
            <person name="Medema M.H."/>
            <person name="Devos D.P."/>
            <person name="Kaster A.-K."/>
            <person name="Ovreas L."/>
            <person name="Rohde M."/>
            <person name="Galperin M.Y."/>
            <person name="Jogler C."/>
        </authorList>
    </citation>
    <scope>NUCLEOTIDE SEQUENCE [LARGE SCALE GENOMIC DNA]</scope>
    <source>
        <strain evidence="15 16">Poly59</strain>
    </source>
</reference>